<organism evidence="1 2">
    <name type="scientific">Ceratina calcarata</name>
    <dbReference type="NCBI Taxonomy" id="156304"/>
    <lineage>
        <taxon>Eukaryota</taxon>
        <taxon>Metazoa</taxon>
        <taxon>Ecdysozoa</taxon>
        <taxon>Arthropoda</taxon>
        <taxon>Hexapoda</taxon>
        <taxon>Insecta</taxon>
        <taxon>Pterygota</taxon>
        <taxon>Neoptera</taxon>
        <taxon>Endopterygota</taxon>
        <taxon>Hymenoptera</taxon>
        <taxon>Apocrita</taxon>
        <taxon>Aculeata</taxon>
        <taxon>Apoidea</taxon>
        <taxon>Anthophila</taxon>
        <taxon>Apidae</taxon>
        <taxon>Ceratina</taxon>
        <taxon>Zadontomerus</taxon>
    </lineage>
</organism>
<dbReference type="RefSeq" id="XP_026672975.1">
    <property type="nucleotide sequence ID" value="XM_026817174.1"/>
</dbReference>
<reference evidence="2" key="1">
    <citation type="submission" date="2025-08" db="UniProtKB">
        <authorList>
            <consortium name="RefSeq"/>
        </authorList>
    </citation>
    <scope>IDENTIFICATION</scope>
    <source>
        <tissue evidence="2">Whole body</tissue>
    </source>
</reference>
<sequence length="103" mass="11990">MVRRFVIVIEGTAFLSRTLEAIRYGRSRATRGTVRTELPSVAQVIDVIFELEFTVRRLLYLLRRRTGKTSSTIDDASRRDSWFRLQINFPKIPAGKLFAKVTW</sequence>
<proteinExistence type="predicted"/>
<dbReference type="KEGG" id="ccal:113464844"/>
<accession>A0AAJ7S7M1</accession>
<dbReference type="GeneID" id="113464844"/>
<keyword evidence="1" id="KW-1185">Reference proteome</keyword>
<dbReference type="AlphaFoldDB" id="A0AAJ7S7M1"/>
<gene>
    <name evidence="2" type="primary">LOC113464844</name>
</gene>
<name>A0AAJ7S7M1_9HYME</name>
<dbReference type="Proteomes" id="UP000694925">
    <property type="component" value="Unplaced"/>
</dbReference>
<evidence type="ECO:0000313" key="2">
    <source>
        <dbReference type="RefSeq" id="XP_026672975.1"/>
    </source>
</evidence>
<protein>
    <submittedName>
        <fullName evidence="2">Uncharacterized protein LOC113464844 isoform X1</fullName>
    </submittedName>
</protein>
<evidence type="ECO:0000313" key="1">
    <source>
        <dbReference type="Proteomes" id="UP000694925"/>
    </source>
</evidence>